<dbReference type="SUPFAM" id="SSF53098">
    <property type="entry name" value="Ribonuclease H-like"/>
    <property type="match status" value="1"/>
</dbReference>
<dbReference type="Proteomes" id="UP000815677">
    <property type="component" value="Unassembled WGS sequence"/>
</dbReference>
<feature type="compositionally biased region" description="Low complexity" evidence="1">
    <location>
        <begin position="112"/>
        <end position="134"/>
    </location>
</feature>
<keyword evidence="4" id="KW-1185">Reference proteome</keyword>
<accession>A0ABQ0MAQ6</accession>
<evidence type="ECO:0000313" key="3">
    <source>
        <dbReference type="EMBL" id="GAT59231.1"/>
    </source>
</evidence>
<name>A0ABQ0MAQ6_MYCCL</name>
<evidence type="ECO:0000313" key="4">
    <source>
        <dbReference type="Proteomes" id="UP000815677"/>
    </source>
</evidence>
<gene>
    <name evidence="3" type="ORF">MCHLO_15552</name>
</gene>
<proteinExistence type="predicted"/>
<sequence>MQNLAKFKQAVRLRAAKDKRKPHPLDVYDTFTIPGHDTEDPPLVRIAKRVLSITANSASCERLFSVFSATLTKLRNHLATTTLSNLAELKMLIRDEHVRKGNAKNRLRRKFAQAASEPVSAPAPTAPVPAANSADAEYEPEPEPEANPEPGSTTPVPTSEFEALTEKLAEAVDNDEDPAADALPHPGNKHISITIHDLFNFDALQTWIQEHETHAQNALDEETALYELVDTGATVEDTTVEVDATAAAVLDMN</sequence>
<evidence type="ECO:0000259" key="2">
    <source>
        <dbReference type="Pfam" id="PF05699"/>
    </source>
</evidence>
<feature type="domain" description="HAT C-terminal dimerisation" evidence="2">
    <location>
        <begin position="38"/>
        <end position="86"/>
    </location>
</feature>
<dbReference type="InterPro" id="IPR012337">
    <property type="entry name" value="RNaseH-like_sf"/>
</dbReference>
<organism evidence="3 4">
    <name type="scientific">Mycena chlorophos</name>
    <name type="common">Agaric fungus</name>
    <name type="synonym">Agaricus chlorophos</name>
    <dbReference type="NCBI Taxonomy" id="658473"/>
    <lineage>
        <taxon>Eukaryota</taxon>
        <taxon>Fungi</taxon>
        <taxon>Dikarya</taxon>
        <taxon>Basidiomycota</taxon>
        <taxon>Agaricomycotina</taxon>
        <taxon>Agaricomycetes</taxon>
        <taxon>Agaricomycetidae</taxon>
        <taxon>Agaricales</taxon>
        <taxon>Marasmiineae</taxon>
        <taxon>Mycenaceae</taxon>
        <taxon>Mycena</taxon>
    </lineage>
</organism>
<feature type="region of interest" description="Disordered" evidence="1">
    <location>
        <begin position="104"/>
        <end position="161"/>
    </location>
</feature>
<feature type="compositionally biased region" description="Acidic residues" evidence="1">
    <location>
        <begin position="136"/>
        <end position="146"/>
    </location>
</feature>
<dbReference type="InterPro" id="IPR008906">
    <property type="entry name" value="HATC_C_dom"/>
</dbReference>
<protein>
    <recommendedName>
        <fullName evidence="2">HAT C-terminal dimerisation domain-containing protein</fullName>
    </recommendedName>
</protein>
<dbReference type="Pfam" id="PF05699">
    <property type="entry name" value="Dimer_Tnp_hAT"/>
    <property type="match status" value="1"/>
</dbReference>
<dbReference type="EMBL" id="DF849829">
    <property type="protein sequence ID" value="GAT59231.1"/>
    <property type="molecule type" value="Genomic_DNA"/>
</dbReference>
<reference evidence="3" key="1">
    <citation type="submission" date="2014-09" db="EMBL/GenBank/DDBJ databases">
        <title>Genome sequence of the luminous mushroom Mycena chlorophos for searching fungal bioluminescence genes.</title>
        <authorList>
            <person name="Tanaka Y."/>
            <person name="Kasuga D."/>
            <person name="Oba Y."/>
            <person name="Hase S."/>
            <person name="Sato K."/>
            <person name="Oba Y."/>
            <person name="Sakakibara Y."/>
        </authorList>
    </citation>
    <scope>NUCLEOTIDE SEQUENCE</scope>
</reference>
<evidence type="ECO:0000256" key="1">
    <source>
        <dbReference type="SAM" id="MobiDB-lite"/>
    </source>
</evidence>